<name>A0ABY7JN00_9FIRM</name>
<organism evidence="1 2">
    <name type="scientific">Peptostreptococcus equinus</name>
    <dbReference type="NCBI Taxonomy" id="3003601"/>
    <lineage>
        <taxon>Bacteria</taxon>
        <taxon>Bacillati</taxon>
        <taxon>Bacillota</taxon>
        <taxon>Clostridia</taxon>
        <taxon>Peptostreptococcales</taxon>
        <taxon>Peptostreptococcaceae</taxon>
        <taxon>Peptostreptococcus</taxon>
    </lineage>
</organism>
<evidence type="ECO:0000313" key="2">
    <source>
        <dbReference type="Proteomes" id="UP001164187"/>
    </source>
</evidence>
<accession>A0ABY7JN00</accession>
<evidence type="ECO:0008006" key="3">
    <source>
        <dbReference type="Google" id="ProtNLM"/>
    </source>
</evidence>
<dbReference type="EMBL" id="CP114052">
    <property type="protein sequence ID" value="WAW14743.1"/>
    <property type="molecule type" value="Genomic_DNA"/>
</dbReference>
<keyword evidence="2" id="KW-1185">Reference proteome</keyword>
<dbReference type="Proteomes" id="UP001164187">
    <property type="component" value="Chromosome"/>
</dbReference>
<protein>
    <recommendedName>
        <fullName evidence="3">DUF2577 domain-containing protein</fullName>
    </recommendedName>
</protein>
<sequence length="90" mass="10221">MNGYEALKGVINDIAKERESKLKNIYFAKVISMSPFLISSNFLDTIGESQLSILNSIDKHSFKVGDELLVVLYEQELIQKFIIIDKVVNI</sequence>
<reference evidence="1" key="1">
    <citation type="submission" date="2022-12" db="EMBL/GenBank/DDBJ databases">
        <title>Peptostreptococcus.</title>
        <authorList>
            <person name="Lee S.H."/>
        </authorList>
    </citation>
    <scope>NUCLEOTIDE SEQUENCE</scope>
    <source>
        <strain evidence="1">CBA3647</strain>
    </source>
</reference>
<evidence type="ECO:0000313" key="1">
    <source>
        <dbReference type="EMBL" id="WAW14743.1"/>
    </source>
</evidence>
<proteinExistence type="predicted"/>
<gene>
    <name evidence="1" type="ORF">O0R46_09180</name>
</gene>
<dbReference type="RefSeq" id="WP_269311440.1">
    <property type="nucleotide sequence ID" value="NZ_CP114052.1"/>
</dbReference>